<name>A0A6L5XKR0_9BACT</name>
<dbReference type="GO" id="GO:0051539">
    <property type="term" value="F:4 iron, 4 sulfur cluster binding"/>
    <property type="evidence" value="ECO:0007669"/>
    <property type="project" value="UniProtKB-KW"/>
</dbReference>
<dbReference type="SUPFAM" id="SSF54862">
    <property type="entry name" value="4Fe-4S ferredoxins"/>
    <property type="match status" value="1"/>
</dbReference>
<keyword evidence="6" id="KW-0411">Iron-sulfur</keyword>
<dbReference type="PANTHER" id="PTHR43545">
    <property type="entry name" value="FORMATE DEHYDROGENASE, NITRATE-INDUCIBLE, IRON-SULFUR SUBUNIT"/>
    <property type="match status" value="1"/>
</dbReference>
<protein>
    <submittedName>
        <fullName evidence="8">Formate dehydrogenase</fullName>
    </submittedName>
</protein>
<evidence type="ECO:0000256" key="4">
    <source>
        <dbReference type="ARBA" id="ARBA00022737"/>
    </source>
</evidence>
<dbReference type="Pfam" id="PF13247">
    <property type="entry name" value="Fer4_11"/>
    <property type="match status" value="1"/>
</dbReference>
<keyword evidence="4" id="KW-0677">Repeat</keyword>
<dbReference type="Proteomes" id="UP000477488">
    <property type="component" value="Unassembled WGS sequence"/>
</dbReference>
<dbReference type="RefSeq" id="WP_154510569.1">
    <property type="nucleotide sequence ID" value="NZ_DBFWWU010000085.1"/>
</dbReference>
<evidence type="ECO:0000313" key="8">
    <source>
        <dbReference type="EMBL" id="MSS27786.1"/>
    </source>
</evidence>
<evidence type="ECO:0000256" key="5">
    <source>
        <dbReference type="ARBA" id="ARBA00023004"/>
    </source>
</evidence>
<keyword evidence="9" id="KW-1185">Reference proteome</keyword>
<comment type="subcellular location">
    <subcellularLocation>
        <location evidence="1">Cell envelope</location>
    </subcellularLocation>
</comment>
<organism evidence="8 9">
    <name type="scientific">Desulfovibrio porci</name>
    <dbReference type="NCBI Taxonomy" id="2605782"/>
    <lineage>
        <taxon>Bacteria</taxon>
        <taxon>Pseudomonadati</taxon>
        <taxon>Thermodesulfobacteriota</taxon>
        <taxon>Desulfovibrionia</taxon>
        <taxon>Desulfovibrionales</taxon>
        <taxon>Desulfovibrionaceae</taxon>
        <taxon>Desulfovibrio</taxon>
    </lineage>
</organism>
<evidence type="ECO:0000256" key="1">
    <source>
        <dbReference type="ARBA" id="ARBA00004196"/>
    </source>
</evidence>
<dbReference type="PROSITE" id="PS51379">
    <property type="entry name" value="4FE4S_FER_2"/>
    <property type="match status" value="1"/>
</dbReference>
<gene>
    <name evidence="8" type="ORF">FYJ44_06915</name>
</gene>
<dbReference type="CDD" id="cd10559">
    <property type="entry name" value="W-FDH"/>
    <property type="match status" value="1"/>
</dbReference>
<keyword evidence="3" id="KW-0479">Metal-binding</keyword>
<dbReference type="GO" id="GO:0030313">
    <property type="term" value="C:cell envelope"/>
    <property type="evidence" value="ECO:0007669"/>
    <property type="project" value="UniProtKB-SubCell"/>
</dbReference>
<accession>A0A6L5XKR0</accession>
<sequence>MGKMFFVDLTRCTACRGCQIACKQWKNLPAEKTRNSGSHQNPPDLSAQTIRLVRFKETADKDGKVGWNFFPEQCRHCLTPVCVDVADMAVPGAMLRDEETGAVLATEKTATLSPEDVKAVSEACPYNIPRHDAASGRIVKCDMCIDRVREGLAPACVTSCPTGCMNFGDEEEIRELARKRLEEVQKDCPGAVLGDTDLVRVIYLFKDAPAEYYDYAVADASRTMLARAGQTRPARNVSRRDLFQRVLRG</sequence>
<evidence type="ECO:0000256" key="2">
    <source>
        <dbReference type="ARBA" id="ARBA00022485"/>
    </source>
</evidence>
<comment type="caution">
    <text evidence="8">The sequence shown here is derived from an EMBL/GenBank/DDBJ whole genome shotgun (WGS) entry which is preliminary data.</text>
</comment>
<evidence type="ECO:0000313" key="9">
    <source>
        <dbReference type="Proteomes" id="UP000477488"/>
    </source>
</evidence>
<dbReference type="AlphaFoldDB" id="A0A6L5XKR0"/>
<dbReference type="PANTHER" id="PTHR43545:SF4">
    <property type="entry name" value="IRON-SULFUR PROTEIN"/>
    <property type="match status" value="1"/>
</dbReference>
<evidence type="ECO:0000256" key="6">
    <source>
        <dbReference type="ARBA" id="ARBA00023014"/>
    </source>
</evidence>
<dbReference type="InterPro" id="IPR051555">
    <property type="entry name" value="FDH_Electron_Transfer_Unit"/>
</dbReference>
<proteinExistence type="predicted"/>
<dbReference type="GO" id="GO:0046872">
    <property type="term" value="F:metal ion binding"/>
    <property type="evidence" value="ECO:0007669"/>
    <property type="project" value="UniProtKB-KW"/>
</dbReference>
<keyword evidence="2" id="KW-0004">4Fe-4S</keyword>
<keyword evidence="5" id="KW-0408">Iron</keyword>
<dbReference type="EMBL" id="VUMH01000005">
    <property type="protein sequence ID" value="MSS27786.1"/>
    <property type="molecule type" value="Genomic_DNA"/>
</dbReference>
<reference evidence="8 9" key="1">
    <citation type="submission" date="2019-09" db="EMBL/GenBank/DDBJ databases">
        <title>In-depth cultivation of the pig gut microbiome towards novel bacterial diversity and tailored functional studies.</title>
        <authorList>
            <person name="Wylensek D."/>
            <person name="Hitch T.C.A."/>
            <person name="Clavel T."/>
        </authorList>
    </citation>
    <scope>NUCLEOTIDE SEQUENCE [LARGE SCALE GENOMIC DNA]</scope>
    <source>
        <strain evidence="8 9">PG-178-WT-4</strain>
    </source>
</reference>
<dbReference type="Gene3D" id="3.30.70.20">
    <property type="match status" value="2"/>
</dbReference>
<feature type="domain" description="4Fe-4S ferredoxin-type" evidence="7">
    <location>
        <begin position="3"/>
        <end position="33"/>
    </location>
</feature>
<dbReference type="InterPro" id="IPR017896">
    <property type="entry name" value="4Fe4S_Fe-S-bd"/>
</dbReference>
<evidence type="ECO:0000259" key="7">
    <source>
        <dbReference type="PROSITE" id="PS51379"/>
    </source>
</evidence>
<evidence type="ECO:0000256" key="3">
    <source>
        <dbReference type="ARBA" id="ARBA00022723"/>
    </source>
</evidence>